<keyword evidence="1" id="KW-0255">Endonuclease</keyword>
<keyword evidence="2" id="KW-1185">Reference proteome</keyword>
<dbReference type="Proteomes" id="UP000762676">
    <property type="component" value="Unassembled WGS sequence"/>
</dbReference>
<keyword evidence="1" id="KW-0540">Nuclease</keyword>
<comment type="caution">
    <text evidence="1">The sequence shown here is derived from an EMBL/GenBank/DDBJ whole genome shotgun (WGS) entry which is preliminary data.</text>
</comment>
<reference evidence="1 2" key="1">
    <citation type="journal article" date="2021" name="Elife">
        <title>Chloroplast acquisition without the gene transfer in kleptoplastic sea slugs, Plakobranchus ocellatus.</title>
        <authorList>
            <person name="Maeda T."/>
            <person name="Takahashi S."/>
            <person name="Yoshida T."/>
            <person name="Shimamura S."/>
            <person name="Takaki Y."/>
            <person name="Nagai Y."/>
            <person name="Toyoda A."/>
            <person name="Suzuki Y."/>
            <person name="Arimoto A."/>
            <person name="Ishii H."/>
            <person name="Satoh N."/>
            <person name="Nishiyama T."/>
            <person name="Hasebe M."/>
            <person name="Maruyama T."/>
            <person name="Minagawa J."/>
            <person name="Obokata J."/>
            <person name="Shigenobu S."/>
        </authorList>
    </citation>
    <scope>NUCLEOTIDE SEQUENCE [LARGE SCALE GENOMIC DNA]</scope>
</reference>
<organism evidence="1 2">
    <name type="scientific">Elysia marginata</name>
    <dbReference type="NCBI Taxonomy" id="1093978"/>
    <lineage>
        <taxon>Eukaryota</taxon>
        <taxon>Metazoa</taxon>
        <taxon>Spiralia</taxon>
        <taxon>Lophotrochozoa</taxon>
        <taxon>Mollusca</taxon>
        <taxon>Gastropoda</taxon>
        <taxon>Heterobranchia</taxon>
        <taxon>Euthyneura</taxon>
        <taxon>Panpulmonata</taxon>
        <taxon>Sacoglossa</taxon>
        <taxon>Placobranchoidea</taxon>
        <taxon>Plakobranchidae</taxon>
        <taxon>Elysia</taxon>
    </lineage>
</organism>
<evidence type="ECO:0000313" key="2">
    <source>
        <dbReference type="Proteomes" id="UP000762676"/>
    </source>
</evidence>
<accession>A0AAV4HST5</accession>
<dbReference type="GO" id="GO:0004519">
    <property type="term" value="F:endonuclease activity"/>
    <property type="evidence" value="ECO:0007669"/>
    <property type="project" value="UniProtKB-KW"/>
</dbReference>
<gene>
    <name evidence="1" type="ORF">ElyMa_004555400</name>
</gene>
<protein>
    <submittedName>
        <fullName evidence="1">Endonuclease-reverse transcriptase</fullName>
    </submittedName>
</protein>
<dbReference type="EMBL" id="BMAT01009181">
    <property type="protein sequence ID" value="GFS00458.1"/>
    <property type="molecule type" value="Genomic_DNA"/>
</dbReference>
<evidence type="ECO:0000313" key="1">
    <source>
        <dbReference type="EMBL" id="GFS00458.1"/>
    </source>
</evidence>
<sequence>MSNVHVRSQLEYPSPKFFQSVNIRIGSLLGDTEDIERRKQLSNLALQKLSSIWIRNDKVKQVTRLNLYRALVKSILLNNCGTWSLTKQEEHKLNTFHRRQLRTILKNKYPTVIKNNALYQKTGETPISLTILEARWRLLGHILRQAINTPPNVAMTKYFKTEGSKQRGRPKTLIVTTLLRDLKSHNNDHWPTRLHSITDLDHLRDIAQNRSDWKHLTTAIYRSAQAETSVDIAADRH</sequence>
<keyword evidence="1" id="KW-0378">Hydrolase</keyword>
<dbReference type="AlphaFoldDB" id="A0AAV4HST5"/>
<name>A0AAV4HST5_9GAST</name>
<proteinExistence type="predicted"/>